<gene>
    <name evidence="4" type="ORF">MOO45_05580</name>
</gene>
<dbReference type="RefSeq" id="WP_249513943.1">
    <property type="nucleotide sequence ID" value="NZ_CP093366.1"/>
</dbReference>
<accession>A0ABY4P7J1</accession>
<feature type="coiled-coil region" evidence="1">
    <location>
        <begin position="42"/>
        <end position="79"/>
    </location>
</feature>
<dbReference type="PANTHER" id="PTHR40448:SF1">
    <property type="entry name" value="TWO-COMPONENT SENSOR HISTIDINE KINASE"/>
    <property type="match status" value="1"/>
</dbReference>
<keyword evidence="2" id="KW-0812">Transmembrane</keyword>
<dbReference type="InterPro" id="IPR036890">
    <property type="entry name" value="HATPase_C_sf"/>
</dbReference>
<reference evidence="4" key="1">
    <citation type="journal article" date="2022" name="Int. J. Syst. Evol. Microbiol.">
        <title>Apilactobacillus apisilvae sp. nov., Nicolia spurrieriana gen. nov. sp. nov., Bombilactobacillus folatiphilus sp. nov. and Bombilactobacillus thymidiniphilus sp. nov., four new lactic acid bacterial isolates from stingless bees Tetragonula carbonaria and Austroplebeia australis.</title>
        <authorList>
            <person name="Oliphant S.A."/>
            <person name="Watson-Haigh N.S."/>
            <person name="Sumby K.M."/>
            <person name="Gardner J."/>
            <person name="Groom S."/>
            <person name="Jiranek V."/>
        </authorList>
    </citation>
    <scope>NUCLEOTIDE SEQUENCE</scope>
    <source>
        <strain evidence="4">SG4_D2</strain>
    </source>
</reference>
<keyword evidence="5" id="KW-1185">Reference proteome</keyword>
<dbReference type="Pfam" id="PF14501">
    <property type="entry name" value="HATPase_c_5"/>
    <property type="match status" value="1"/>
</dbReference>
<name>A0ABY4P7J1_9LACO</name>
<feature type="transmembrane region" description="Helical" evidence="2">
    <location>
        <begin position="12"/>
        <end position="36"/>
    </location>
</feature>
<evidence type="ECO:0000256" key="1">
    <source>
        <dbReference type="SAM" id="Coils"/>
    </source>
</evidence>
<sequence length="265" mass="30555">MIFTDLTKSTYTILILILLLVVVFAVLTIFYAWLFFKAYQAKQEADQRLKEDQQLRENLSTLEQQYNELRKFKHDYQNMLLSLEGFVKNGSSQQFAQYYQELLKQQPVKQDLQKMTIANIDYLKNDPIRGIVIQKTLAAKNVGVNMLLELIEDVVISHANILTVVRILGVLLDNAIEQAQKEVEKKVICAFVPSEHMVEVIIDNVVSNIDNLHQLFDEGYTTKANHQGLGLANVRQLIKDDDHLWLDVDLKRNHLQITLTITEEG</sequence>
<keyword evidence="1" id="KW-0175">Coiled coil</keyword>
<proteinExistence type="predicted"/>
<evidence type="ECO:0000313" key="5">
    <source>
        <dbReference type="Proteomes" id="UP000831495"/>
    </source>
</evidence>
<keyword evidence="2" id="KW-0472">Membrane</keyword>
<dbReference type="SUPFAM" id="SSF55874">
    <property type="entry name" value="ATPase domain of HSP90 chaperone/DNA topoisomerase II/histidine kinase"/>
    <property type="match status" value="1"/>
</dbReference>
<protein>
    <submittedName>
        <fullName evidence="4">GHKL domain-containing protein</fullName>
    </submittedName>
</protein>
<organism evidence="4 5">
    <name type="scientific">Bombilactobacillus folatiphilus</name>
    <dbReference type="NCBI Taxonomy" id="2923362"/>
    <lineage>
        <taxon>Bacteria</taxon>
        <taxon>Bacillati</taxon>
        <taxon>Bacillota</taxon>
        <taxon>Bacilli</taxon>
        <taxon>Lactobacillales</taxon>
        <taxon>Lactobacillaceae</taxon>
        <taxon>Bombilactobacillus</taxon>
    </lineage>
</organism>
<dbReference type="Proteomes" id="UP000831495">
    <property type="component" value="Chromosome"/>
</dbReference>
<evidence type="ECO:0000259" key="3">
    <source>
        <dbReference type="Pfam" id="PF14501"/>
    </source>
</evidence>
<dbReference type="Gene3D" id="3.30.565.10">
    <property type="entry name" value="Histidine kinase-like ATPase, C-terminal domain"/>
    <property type="match status" value="1"/>
</dbReference>
<evidence type="ECO:0000256" key="2">
    <source>
        <dbReference type="SAM" id="Phobius"/>
    </source>
</evidence>
<keyword evidence="2" id="KW-1133">Transmembrane helix</keyword>
<evidence type="ECO:0000313" key="4">
    <source>
        <dbReference type="EMBL" id="UQS81673.1"/>
    </source>
</evidence>
<dbReference type="PANTHER" id="PTHR40448">
    <property type="entry name" value="TWO-COMPONENT SENSOR HISTIDINE KINASE"/>
    <property type="match status" value="1"/>
</dbReference>
<feature type="domain" description="Sensor histidine kinase NatK-like C-terminal" evidence="3">
    <location>
        <begin position="160"/>
        <end position="259"/>
    </location>
</feature>
<dbReference type="InterPro" id="IPR032834">
    <property type="entry name" value="NatK-like_C"/>
</dbReference>
<dbReference type="EMBL" id="CP093366">
    <property type="protein sequence ID" value="UQS81673.1"/>
    <property type="molecule type" value="Genomic_DNA"/>
</dbReference>